<protein>
    <recommendedName>
        <fullName evidence="3">Aminoglycoside phosphotransferase domain-containing protein</fullName>
    </recommendedName>
</protein>
<keyword evidence="2" id="KW-1185">Reference proteome</keyword>
<dbReference type="InterPro" id="IPR011009">
    <property type="entry name" value="Kinase-like_dom_sf"/>
</dbReference>
<dbReference type="Proteomes" id="UP001651880">
    <property type="component" value="Unassembled WGS sequence"/>
</dbReference>
<organism evidence="1 2">
    <name type="scientific">Lutispora saccharofermentans</name>
    <dbReference type="NCBI Taxonomy" id="3024236"/>
    <lineage>
        <taxon>Bacteria</taxon>
        <taxon>Bacillati</taxon>
        <taxon>Bacillota</taxon>
        <taxon>Clostridia</taxon>
        <taxon>Lutisporales</taxon>
        <taxon>Lutisporaceae</taxon>
        <taxon>Lutispora</taxon>
    </lineage>
</organism>
<evidence type="ECO:0008006" key="3">
    <source>
        <dbReference type="Google" id="ProtNLM"/>
    </source>
</evidence>
<dbReference type="EMBL" id="JAJEKE010000004">
    <property type="protein sequence ID" value="MCQ1529317.1"/>
    <property type="molecule type" value="Genomic_DNA"/>
</dbReference>
<name>A0ABT1NDI4_9FIRM</name>
<accession>A0ABT1NDI4</accession>
<evidence type="ECO:0000313" key="2">
    <source>
        <dbReference type="Proteomes" id="UP001651880"/>
    </source>
</evidence>
<proteinExistence type="predicted"/>
<reference evidence="1 2" key="1">
    <citation type="submission" date="2021-10" db="EMBL/GenBank/DDBJ databases">
        <title>Lutispora strain m25 sp. nov., a thermophilic, non-spore-forming bacterium isolated from a lab-scale methanogenic bioreactor digesting anaerobic sludge.</title>
        <authorList>
            <person name="El Houari A."/>
            <person name="Mcdonald J."/>
        </authorList>
    </citation>
    <scope>NUCLEOTIDE SEQUENCE [LARGE SCALE GENOMIC DNA]</scope>
    <source>
        <strain evidence="2">m25</strain>
    </source>
</reference>
<dbReference type="RefSeq" id="WP_255226833.1">
    <property type="nucleotide sequence ID" value="NZ_JAJEKE010000004.1"/>
</dbReference>
<gene>
    <name evidence="1" type="ORF">LJD61_07095</name>
</gene>
<evidence type="ECO:0000313" key="1">
    <source>
        <dbReference type="EMBL" id="MCQ1529317.1"/>
    </source>
</evidence>
<sequence>MDIEIVEKFSSKRNHVYKVKIHTSSSAVLAVMKKYENERAHLLAVEYNNLNMLRRAGLSVPEVIYKDESRLFLQHIEGILVNDLAESLDTGDWIDELALWMSKLHQISAGAFSMLKGDVNLKNFIYSDNKIYGLDFEEMKRGDGRMDLADLCFFMLTNAPSFTKEKHLMMRTLLKSYEKYSGSELKDMARYLLLSKAEAKIRRDRSNYKNI</sequence>
<comment type="caution">
    <text evidence="1">The sequence shown here is derived from an EMBL/GenBank/DDBJ whole genome shotgun (WGS) entry which is preliminary data.</text>
</comment>
<dbReference type="SUPFAM" id="SSF56112">
    <property type="entry name" value="Protein kinase-like (PK-like)"/>
    <property type="match status" value="1"/>
</dbReference>
<dbReference type="Gene3D" id="3.90.1200.10">
    <property type="match status" value="1"/>
</dbReference>